<feature type="region of interest" description="Disordered" evidence="2">
    <location>
        <begin position="866"/>
        <end position="1007"/>
    </location>
</feature>
<feature type="compositionally biased region" description="Low complexity" evidence="2">
    <location>
        <begin position="765"/>
        <end position="775"/>
    </location>
</feature>
<feature type="region of interest" description="Disordered" evidence="2">
    <location>
        <begin position="760"/>
        <end position="799"/>
    </location>
</feature>
<dbReference type="EMBL" id="LJIG01016262">
    <property type="protein sequence ID" value="KRT81129.1"/>
    <property type="molecule type" value="Genomic_DNA"/>
</dbReference>
<name>A0A0T6B1B3_9SCAR</name>
<dbReference type="SUPFAM" id="SSF52540">
    <property type="entry name" value="P-loop containing nucleoside triphosphate hydrolases"/>
    <property type="match status" value="2"/>
</dbReference>
<feature type="region of interest" description="Disordered" evidence="2">
    <location>
        <begin position="620"/>
        <end position="655"/>
    </location>
</feature>
<feature type="coiled-coil region" evidence="1">
    <location>
        <begin position="453"/>
        <end position="480"/>
    </location>
</feature>
<feature type="compositionally biased region" description="Polar residues" evidence="2">
    <location>
        <begin position="783"/>
        <end position="798"/>
    </location>
</feature>
<dbReference type="PROSITE" id="PS00675">
    <property type="entry name" value="SIGMA54_INTERACT_1"/>
    <property type="match status" value="1"/>
</dbReference>
<evidence type="ECO:0000313" key="4">
    <source>
        <dbReference type="EMBL" id="KRT81129.1"/>
    </source>
</evidence>
<keyword evidence="1" id="KW-0175">Coiled coil</keyword>
<comment type="caution">
    <text evidence="4">The sequence shown here is derived from an EMBL/GenBank/DDBJ whole genome shotgun (WGS) entry which is preliminary data.</text>
</comment>
<accession>A0A0T6B1B3</accession>
<feature type="compositionally biased region" description="Basic and acidic residues" evidence="2">
    <location>
        <begin position="982"/>
        <end position="1001"/>
    </location>
</feature>
<reference evidence="4 5" key="1">
    <citation type="submission" date="2015-09" db="EMBL/GenBank/DDBJ databases">
        <title>Draft genome of the scarab beetle Oryctes borbonicus.</title>
        <authorList>
            <person name="Meyer J.M."/>
            <person name="Markov G.V."/>
            <person name="Baskaran P."/>
            <person name="Herrmann M."/>
            <person name="Sommer R.J."/>
            <person name="Roedelsperger C."/>
        </authorList>
    </citation>
    <scope>NUCLEOTIDE SEQUENCE [LARGE SCALE GENOMIC DNA]</scope>
    <source>
        <strain evidence="4">OB123</strain>
        <tissue evidence="4">Whole animal</tissue>
    </source>
</reference>
<dbReference type="CDD" id="cd00882">
    <property type="entry name" value="Ras_like_GTPase"/>
    <property type="match status" value="1"/>
</dbReference>
<feature type="compositionally biased region" description="Polar residues" evidence="2">
    <location>
        <begin position="876"/>
        <end position="890"/>
    </location>
</feature>
<feature type="compositionally biased region" description="Basic and acidic residues" evidence="2">
    <location>
        <begin position="639"/>
        <end position="655"/>
    </location>
</feature>
<feature type="compositionally biased region" description="Basic and acidic residues" evidence="2">
    <location>
        <begin position="957"/>
        <end position="970"/>
    </location>
</feature>
<organism evidence="4 5">
    <name type="scientific">Oryctes borbonicus</name>
    <dbReference type="NCBI Taxonomy" id="1629725"/>
    <lineage>
        <taxon>Eukaryota</taxon>
        <taxon>Metazoa</taxon>
        <taxon>Ecdysozoa</taxon>
        <taxon>Arthropoda</taxon>
        <taxon>Hexapoda</taxon>
        <taxon>Insecta</taxon>
        <taxon>Pterygota</taxon>
        <taxon>Neoptera</taxon>
        <taxon>Endopterygota</taxon>
        <taxon>Coleoptera</taxon>
        <taxon>Polyphaga</taxon>
        <taxon>Scarabaeiformia</taxon>
        <taxon>Scarabaeidae</taxon>
        <taxon>Dynastinae</taxon>
        <taxon>Oryctes</taxon>
    </lineage>
</organism>
<feature type="compositionally biased region" description="Low complexity" evidence="2">
    <location>
        <begin position="917"/>
        <end position="929"/>
    </location>
</feature>
<dbReference type="Gene3D" id="3.40.50.300">
    <property type="entry name" value="P-loop containing nucleotide triphosphate hydrolases"/>
    <property type="match status" value="1"/>
</dbReference>
<feature type="compositionally biased region" description="Low complexity" evidence="2">
    <location>
        <begin position="620"/>
        <end position="631"/>
    </location>
</feature>
<evidence type="ECO:0000256" key="1">
    <source>
        <dbReference type="SAM" id="Coils"/>
    </source>
</evidence>
<sequence>MANIDEESQITKSFQDITDSGIDVNILLLGETGVGKSTLINAFTNYLEYENFDIAEKGEVRCLIPTKFVVMNEDFEEKVIEIGKDDNENNTMTESGTRQARSYVFPINRKGIHTIRLIDTPGIGDPRGIDRDDENMENILSYISHIENLHAICFLLKPNNTRLTVIFHYCIKRLLSRLENSASKNIIFLFTNTRSTFYQPGDTITPLRAILKDIKNKPPFADIKFGKDNVFCLDNESFRYLVAVKNGVELGDRQNFVESWKQSAEECWRMLHYVSGQANSNLTPHKVKDTVCVNEARRIILQLSQPLADIADLINDNIKTLEWQNQTMQRDSLSTFGLKNLYVPVINLRCKELSQPITVCTAESCIEIYTINNIKKYHYKQICHDPCFLRNVPREYIGSPELIHCKAMSNHKCKICNCDYRSHMHIYYMTETYEDQIDNEGVKAQIKDREAAINIMKTLIANMESRKAHYENEMDTIIKTIAKFAYFLQRNLISPYNDAYKGYIEYRLDSCRERSQSKYPDFEMIKYYNDLLQRYTKEKQILDGLTVMPADVFDSVQALYKLPYTGTQIENLHSWIIRNQSNEHKNTEFLETSRQQVIQKKQNTKNKNNNYKQNQRQAVKNKIIPNNQPNIKAKKRKSDSKEQNVNHQNLEEHPTRQQGIYDLICKDVPNYVTDQDLPLQPYRTHNPTVVAQRHSSSQQEIYEAQCPIFQQRPPQNNNMHQLMYSKYLPNSRNFQDFSPQHGNFLNRGITLPPPIPHINDVNIKSNTNSLNTNDSNFDECYKNNGSSNDPPKNSNTSGHLMHYSNLLKIEESSDDEFHSDQDDSSPRGVTMQGIVPSLQQGQSQNNNSHYPSNLQQIEFNPHLTDLLKGTSKDSSKNNISNHSRRQNNSVERNDTRDNLLKKEESSDDEFYNDQYHSSSSVVTVDTSCSNFQQDPPQSNNSHFGRKQINSNSLSMVPDHERDLNESMDRHNPKHSVKPRYSKAGDDVSKNNNKQKDSEQKKKSCQNNSDLVKLDRSNNFKRGINKFCNIL</sequence>
<keyword evidence="5" id="KW-1185">Reference proteome</keyword>
<feature type="domain" description="DUF8206" evidence="3">
    <location>
        <begin position="352"/>
        <end position="428"/>
    </location>
</feature>
<dbReference type="InterPro" id="IPR058519">
    <property type="entry name" value="DUF8206"/>
</dbReference>
<feature type="compositionally biased region" description="Basic residues" evidence="2">
    <location>
        <begin position="971"/>
        <end position="980"/>
    </location>
</feature>
<dbReference type="PANTHER" id="PTHR32046:SF11">
    <property type="entry name" value="IMMUNE-ASSOCIATED NUCLEOTIDE-BINDING PROTEIN 10-LIKE"/>
    <property type="match status" value="1"/>
</dbReference>
<dbReference type="PANTHER" id="PTHR32046">
    <property type="entry name" value="G DOMAIN-CONTAINING PROTEIN"/>
    <property type="match status" value="1"/>
</dbReference>
<dbReference type="InterPro" id="IPR027417">
    <property type="entry name" value="P-loop_NTPase"/>
</dbReference>
<dbReference type="Proteomes" id="UP000051574">
    <property type="component" value="Unassembled WGS sequence"/>
</dbReference>
<dbReference type="Pfam" id="PF26633">
    <property type="entry name" value="DUF8206"/>
    <property type="match status" value="1"/>
</dbReference>
<evidence type="ECO:0000256" key="2">
    <source>
        <dbReference type="SAM" id="MobiDB-lite"/>
    </source>
</evidence>
<evidence type="ECO:0000313" key="5">
    <source>
        <dbReference type="Proteomes" id="UP000051574"/>
    </source>
</evidence>
<feature type="compositionally biased region" description="Basic and acidic residues" evidence="2">
    <location>
        <begin position="891"/>
        <end position="904"/>
    </location>
</feature>
<protein>
    <submittedName>
        <fullName evidence="4">50S ribosome-binding GTPase</fullName>
    </submittedName>
</protein>
<gene>
    <name evidence="4" type="ORF">AMK59_5337</name>
</gene>
<evidence type="ECO:0000259" key="3">
    <source>
        <dbReference type="Pfam" id="PF26633"/>
    </source>
</evidence>
<dbReference type="InterPro" id="IPR025662">
    <property type="entry name" value="Sigma_54_int_dom_ATP-bd_1"/>
</dbReference>
<dbReference type="OrthoDB" id="2386367at2759"/>
<feature type="compositionally biased region" description="Polar residues" evidence="2">
    <location>
        <begin position="930"/>
        <end position="954"/>
    </location>
</feature>
<dbReference type="AlphaFoldDB" id="A0A0T6B1B3"/>
<proteinExistence type="predicted"/>